<evidence type="ECO:0000313" key="2">
    <source>
        <dbReference type="EMBL" id="TFD85949.1"/>
    </source>
</evidence>
<dbReference type="EMBL" id="SOHN01000016">
    <property type="protein sequence ID" value="TFD85949.1"/>
    <property type="molecule type" value="Genomic_DNA"/>
</dbReference>
<gene>
    <name evidence="2" type="ORF">E3T51_12370</name>
</gene>
<protein>
    <recommendedName>
        <fullName evidence="1">Replication-associated protein ORF2/G2P domain-containing protein</fullName>
    </recommendedName>
</protein>
<sequence>MGLQLQRALAPLGRPDAGWTFTLYPDAGEGGGSFHSSVRRLPSYVSRGFAKDPERSAAEAGRRARATLRRYCSANRLNRLGTLTFRGEGCHDPEMLRLHLGEFFRTLRSSLGGKAFPYAWVPEWHKSGHGLHAHFAVGRFIKRSLIEAAWGRGFVHIKLLGDLPVGSTNLSEARIAAGYLSKYVAKSFADPTVRVLGLHRYDVAQNFRPRPVALSGISPEDVLQQASTVLHSAPSVEWASSSVEDWQGPPCIWAQWGR</sequence>
<name>A0A4R9BJI7_9MICO</name>
<dbReference type="RefSeq" id="WP_134530097.1">
    <property type="nucleotide sequence ID" value="NZ_SOHN01000016.1"/>
</dbReference>
<comment type="caution">
    <text evidence="2">The sequence shown here is derived from an EMBL/GenBank/DDBJ whole genome shotgun (WGS) entry which is preliminary data.</text>
</comment>
<evidence type="ECO:0000313" key="3">
    <source>
        <dbReference type="Proteomes" id="UP000297626"/>
    </source>
</evidence>
<organism evidence="2 3">
    <name type="scientific">Cryobacterium serini</name>
    <dbReference type="NCBI Taxonomy" id="1259201"/>
    <lineage>
        <taxon>Bacteria</taxon>
        <taxon>Bacillati</taxon>
        <taxon>Actinomycetota</taxon>
        <taxon>Actinomycetes</taxon>
        <taxon>Micrococcales</taxon>
        <taxon>Microbacteriaceae</taxon>
        <taxon>Cryobacterium</taxon>
    </lineage>
</organism>
<dbReference type="Pfam" id="PF23343">
    <property type="entry name" value="REP_ORF2-G2P"/>
    <property type="match status" value="1"/>
</dbReference>
<keyword evidence="3" id="KW-1185">Reference proteome</keyword>
<feature type="domain" description="Replication-associated protein ORF2/G2P" evidence="1">
    <location>
        <begin position="79"/>
        <end position="187"/>
    </location>
</feature>
<dbReference type="AlphaFoldDB" id="A0A4R9BJI7"/>
<evidence type="ECO:0000259" key="1">
    <source>
        <dbReference type="Pfam" id="PF23343"/>
    </source>
</evidence>
<dbReference type="InterPro" id="IPR056906">
    <property type="entry name" value="ORF2/G2P_dom"/>
</dbReference>
<proteinExistence type="predicted"/>
<dbReference type="Proteomes" id="UP000297626">
    <property type="component" value="Unassembled WGS sequence"/>
</dbReference>
<accession>A0A4R9BJI7</accession>
<reference evidence="2 3" key="1">
    <citation type="submission" date="2019-03" db="EMBL/GenBank/DDBJ databases">
        <title>Genomics of glacier-inhabiting Cryobacterium strains.</title>
        <authorList>
            <person name="Liu Q."/>
            <person name="Xin Y.-H."/>
        </authorList>
    </citation>
    <scope>NUCLEOTIDE SEQUENCE [LARGE SCALE GENOMIC DNA]</scope>
    <source>
        <strain evidence="2 3">Sr54</strain>
    </source>
</reference>